<keyword evidence="3" id="KW-0804">Transcription</keyword>
<evidence type="ECO:0000256" key="1">
    <source>
        <dbReference type="ARBA" id="ARBA00023015"/>
    </source>
</evidence>
<dbReference type="PANTHER" id="PTHR43537:SF5">
    <property type="entry name" value="UXU OPERON TRANSCRIPTIONAL REGULATOR"/>
    <property type="match status" value="1"/>
</dbReference>
<dbReference type="InterPro" id="IPR008920">
    <property type="entry name" value="TF_FadR/GntR_C"/>
</dbReference>
<dbReference type="SUPFAM" id="SSF46785">
    <property type="entry name" value="Winged helix' DNA-binding domain"/>
    <property type="match status" value="1"/>
</dbReference>
<keyword evidence="6" id="KW-1185">Reference proteome</keyword>
<dbReference type="Proteomes" id="UP000315235">
    <property type="component" value="Unassembled WGS sequence"/>
</dbReference>
<keyword evidence="1" id="KW-0805">Transcription regulation</keyword>
<dbReference type="GO" id="GO:0003700">
    <property type="term" value="F:DNA-binding transcription factor activity"/>
    <property type="evidence" value="ECO:0007669"/>
    <property type="project" value="InterPro"/>
</dbReference>
<dbReference type="OrthoDB" id="9028214at2"/>
<dbReference type="PROSITE" id="PS50949">
    <property type="entry name" value="HTH_GNTR"/>
    <property type="match status" value="1"/>
</dbReference>
<dbReference type="SUPFAM" id="SSF48008">
    <property type="entry name" value="GntR ligand-binding domain-like"/>
    <property type="match status" value="1"/>
</dbReference>
<keyword evidence="2" id="KW-0238">DNA-binding</keyword>
<dbReference type="Gene3D" id="1.10.10.10">
    <property type="entry name" value="Winged helix-like DNA-binding domain superfamily/Winged helix DNA-binding domain"/>
    <property type="match status" value="1"/>
</dbReference>
<dbReference type="GO" id="GO:0003677">
    <property type="term" value="F:DNA binding"/>
    <property type="evidence" value="ECO:0007669"/>
    <property type="project" value="UniProtKB-KW"/>
</dbReference>
<dbReference type="InterPro" id="IPR036390">
    <property type="entry name" value="WH_DNA-bd_sf"/>
</dbReference>
<sequence>MPCLVNTSNNARCGRRKNTYAESMDKPITGILHRCGFVNPLLHGISQDSIVEKNSQRPRPSYIPVQTRRAFEEVAEQIRDQLSNGLLKPGDRLPPERELAEQFNLSRNTVREALRALEMSGLLEFRKGATGGAFVREGQSDAVVAGFSDLFRLGVIRPADLIEARMIVGVEVTRLACARASDQDFAELEANLDASEAAERDNAADQRLKINLDFHVILARAANNPVLLILIDALTGIHLKLLQTMTPAANAKVIASRRKLLGYLRARNEEKAVTEMKRHLAALGHHYMTQYEEREKSA</sequence>
<gene>
    <name evidence="5" type="ORF">FM069_13570</name>
</gene>
<protein>
    <submittedName>
        <fullName evidence="5">FadR family transcriptional regulator</fullName>
    </submittedName>
</protein>
<organism evidence="5 6">
    <name type="scientific">Pseudomonas mangiferae</name>
    <dbReference type="NCBI Taxonomy" id="2593654"/>
    <lineage>
        <taxon>Bacteria</taxon>
        <taxon>Pseudomonadati</taxon>
        <taxon>Pseudomonadota</taxon>
        <taxon>Gammaproteobacteria</taxon>
        <taxon>Pseudomonadales</taxon>
        <taxon>Pseudomonadaceae</taxon>
        <taxon>Pseudomonas</taxon>
    </lineage>
</organism>
<evidence type="ECO:0000256" key="2">
    <source>
        <dbReference type="ARBA" id="ARBA00023125"/>
    </source>
</evidence>
<dbReference type="PRINTS" id="PR00035">
    <property type="entry name" value="HTHGNTR"/>
</dbReference>
<evidence type="ECO:0000313" key="6">
    <source>
        <dbReference type="Proteomes" id="UP000315235"/>
    </source>
</evidence>
<dbReference type="PANTHER" id="PTHR43537">
    <property type="entry name" value="TRANSCRIPTIONAL REGULATOR, GNTR FAMILY"/>
    <property type="match status" value="1"/>
</dbReference>
<dbReference type="CDD" id="cd07377">
    <property type="entry name" value="WHTH_GntR"/>
    <property type="match status" value="1"/>
</dbReference>
<dbReference type="Pfam" id="PF07729">
    <property type="entry name" value="FCD"/>
    <property type="match status" value="1"/>
</dbReference>
<accession>A0A553GXD5</accession>
<dbReference type="InterPro" id="IPR036388">
    <property type="entry name" value="WH-like_DNA-bd_sf"/>
</dbReference>
<dbReference type="SMART" id="SM00895">
    <property type="entry name" value="FCD"/>
    <property type="match status" value="1"/>
</dbReference>
<evidence type="ECO:0000313" key="5">
    <source>
        <dbReference type="EMBL" id="TRX74159.1"/>
    </source>
</evidence>
<dbReference type="AlphaFoldDB" id="A0A553GXD5"/>
<dbReference type="SMART" id="SM00345">
    <property type="entry name" value="HTH_GNTR"/>
    <property type="match status" value="1"/>
</dbReference>
<evidence type="ECO:0000256" key="3">
    <source>
        <dbReference type="ARBA" id="ARBA00023163"/>
    </source>
</evidence>
<proteinExistence type="predicted"/>
<feature type="domain" description="HTH gntR-type" evidence="4">
    <location>
        <begin position="68"/>
        <end position="138"/>
    </location>
</feature>
<dbReference type="InterPro" id="IPR011711">
    <property type="entry name" value="GntR_C"/>
</dbReference>
<dbReference type="Gene3D" id="1.20.120.530">
    <property type="entry name" value="GntR ligand-binding domain-like"/>
    <property type="match status" value="1"/>
</dbReference>
<dbReference type="InterPro" id="IPR000524">
    <property type="entry name" value="Tscrpt_reg_HTH_GntR"/>
</dbReference>
<name>A0A553GXD5_9PSED</name>
<evidence type="ECO:0000259" key="4">
    <source>
        <dbReference type="PROSITE" id="PS50949"/>
    </source>
</evidence>
<comment type="caution">
    <text evidence="5">The sequence shown here is derived from an EMBL/GenBank/DDBJ whole genome shotgun (WGS) entry which is preliminary data.</text>
</comment>
<dbReference type="Pfam" id="PF00392">
    <property type="entry name" value="GntR"/>
    <property type="match status" value="1"/>
</dbReference>
<reference evidence="5 6" key="1">
    <citation type="submission" date="2019-07" db="EMBL/GenBank/DDBJ databases">
        <title>Pseudomonas mangiferae sp. nov., isolated from bark of mango tree in Thailand.</title>
        <authorList>
            <person name="Srisuk N."/>
            <person name="Anurat P."/>
        </authorList>
    </citation>
    <scope>NUCLEOTIDE SEQUENCE [LARGE SCALE GENOMIC DNA]</scope>
    <source>
        <strain evidence="5 6">DMKU_BBB3-04</strain>
    </source>
</reference>
<dbReference type="EMBL" id="VJOY01000009">
    <property type="protein sequence ID" value="TRX74159.1"/>
    <property type="molecule type" value="Genomic_DNA"/>
</dbReference>